<gene>
    <name evidence="1" type="ORF">RCL2_000611800</name>
</gene>
<reference evidence="1" key="1">
    <citation type="submission" date="2019-10" db="EMBL/GenBank/DDBJ databases">
        <title>Conservation and host-specific expression of non-tandemly repeated heterogenous ribosome RNA gene in arbuscular mycorrhizal fungi.</title>
        <authorList>
            <person name="Maeda T."/>
            <person name="Kobayashi Y."/>
            <person name="Nakagawa T."/>
            <person name="Ezawa T."/>
            <person name="Yamaguchi K."/>
            <person name="Bino T."/>
            <person name="Nishimoto Y."/>
            <person name="Shigenobu S."/>
            <person name="Kawaguchi M."/>
        </authorList>
    </citation>
    <scope>NUCLEOTIDE SEQUENCE</scope>
    <source>
        <strain evidence="1">HR1</strain>
    </source>
</reference>
<dbReference type="OrthoDB" id="2347312at2759"/>
<protein>
    <submittedName>
        <fullName evidence="1">Uncharacterized protein</fullName>
    </submittedName>
</protein>
<dbReference type="Proteomes" id="UP000615446">
    <property type="component" value="Unassembled WGS sequence"/>
</dbReference>
<evidence type="ECO:0000313" key="1">
    <source>
        <dbReference type="EMBL" id="GES78810.1"/>
    </source>
</evidence>
<dbReference type="EMBL" id="BLAL01000040">
    <property type="protein sequence ID" value="GES78810.1"/>
    <property type="molecule type" value="Genomic_DNA"/>
</dbReference>
<sequence>MSTQENRDVPNKRIWLRSTRFQRQKFIDLAREINRINDRNNRRQDVNADTLNRITQIGVQQVTNTPFETDFYNGIQFDKVDLLPWEFPGSPFP</sequence>
<organism evidence="1 2">
    <name type="scientific">Rhizophagus clarus</name>
    <dbReference type="NCBI Taxonomy" id="94130"/>
    <lineage>
        <taxon>Eukaryota</taxon>
        <taxon>Fungi</taxon>
        <taxon>Fungi incertae sedis</taxon>
        <taxon>Mucoromycota</taxon>
        <taxon>Glomeromycotina</taxon>
        <taxon>Glomeromycetes</taxon>
        <taxon>Glomerales</taxon>
        <taxon>Glomeraceae</taxon>
        <taxon>Rhizophagus</taxon>
    </lineage>
</organism>
<evidence type="ECO:0000313" key="2">
    <source>
        <dbReference type="Proteomes" id="UP000615446"/>
    </source>
</evidence>
<accession>A0A8H3L3X4</accession>
<comment type="caution">
    <text evidence="1">The sequence shown here is derived from an EMBL/GenBank/DDBJ whole genome shotgun (WGS) entry which is preliminary data.</text>
</comment>
<proteinExistence type="predicted"/>
<name>A0A8H3L3X4_9GLOM</name>
<dbReference type="AlphaFoldDB" id="A0A8H3L3X4"/>